<sequence>MDQSGWYTKNEIDFIITDKKRIVTDVTSLINKNNNRKWTNIDDAEGYRNTIDKNLEDPDSMNIEDLNRNIVESISIAQSKHCSKPSEKEEKLNLNTKQLMKPRRKLLRKYPQNKDELKQLNKDITKAARANIIKFNNKWITKVIEENKSMRVLRNKLSTGKTEIIKLGNERDFYTNLYSNERQREKPENIPHILNQGLEEMPPISEEEVSRSLSEMKNNKAPCEDGVVAEAVKLGGKKLLKMITKLFNKCLDEATTAEMWNNVTIIIILCIREAASQTCKL</sequence>
<keyword evidence="2" id="KW-1185">Reference proteome</keyword>
<gene>
    <name evidence="1" type="ORF">CEUTPL_LOCUS8527</name>
</gene>
<dbReference type="Proteomes" id="UP001152799">
    <property type="component" value="Chromosome 4"/>
</dbReference>
<dbReference type="AlphaFoldDB" id="A0A9N9MQP9"/>
<dbReference type="OrthoDB" id="6759716at2759"/>
<organism evidence="1 2">
    <name type="scientific">Ceutorhynchus assimilis</name>
    <name type="common">cabbage seed weevil</name>
    <dbReference type="NCBI Taxonomy" id="467358"/>
    <lineage>
        <taxon>Eukaryota</taxon>
        <taxon>Metazoa</taxon>
        <taxon>Ecdysozoa</taxon>
        <taxon>Arthropoda</taxon>
        <taxon>Hexapoda</taxon>
        <taxon>Insecta</taxon>
        <taxon>Pterygota</taxon>
        <taxon>Neoptera</taxon>
        <taxon>Endopterygota</taxon>
        <taxon>Coleoptera</taxon>
        <taxon>Polyphaga</taxon>
        <taxon>Cucujiformia</taxon>
        <taxon>Curculionidae</taxon>
        <taxon>Ceutorhynchinae</taxon>
        <taxon>Ceutorhynchus</taxon>
    </lineage>
</organism>
<name>A0A9N9MQP9_9CUCU</name>
<proteinExistence type="predicted"/>
<evidence type="ECO:0000313" key="2">
    <source>
        <dbReference type="Proteomes" id="UP001152799"/>
    </source>
</evidence>
<dbReference type="EMBL" id="OU892280">
    <property type="protein sequence ID" value="CAG9767975.1"/>
    <property type="molecule type" value="Genomic_DNA"/>
</dbReference>
<evidence type="ECO:0000313" key="1">
    <source>
        <dbReference type="EMBL" id="CAG9767975.1"/>
    </source>
</evidence>
<accession>A0A9N9MQP9</accession>
<protein>
    <submittedName>
        <fullName evidence="1">Uncharacterized protein</fullName>
    </submittedName>
</protein>
<reference evidence="1" key="1">
    <citation type="submission" date="2022-01" db="EMBL/GenBank/DDBJ databases">
        <authorList>
            <person name="King R."/>
        </authorList>
    </citation>
    <scope>NUCLEOTIDE SEQUENCE</scope>
</reference>